<reference evidence="3" key="1">
    <citation type="submission" date="2019-11" db="EMBL/GenBank/DDBJ databases">
        <authorList>
            <person name="Feng L."/>
        </authorList>
    </citation>
    <scope>NUCLEOTIDE SEQUENCE</scope>
    <source>
        <strain evidence="3">BdentiumLFYP24</strain>
    </source>
</reference>
<evidence type="ECO:0000256" key="1">
    <source>
        <dbReference type="SAM" id="Phobius"/>
    </source>
</evidence>
<evidence type="ECO:0000313" key="3">
    <source>
        <dbReference type="EMBL" id="VYT17802.1"/>
    </source>
</evidence>
<gene>
    <name evidence="3" type="ORF">BDLFYP24_00407</name>
</gene>
<dbReference type="SUPFAM" id="SSF54001">
    <property type="entry name" value="Cysteine proteinases"/>
    <property type="match status" value="1"/>
</dbReference>
<organism evidence="3">
    <name type="scientific">Bifidobacterium dentium</name>
    <dbReference type="NCBI Taxonomy" id="1689"/>
    <lineage>
        <taxon>Bacteria</taxon>
        <taxon>Bacillati</taxon>
        <taxon>Actinomycetota</taxon>
        <taxon>Actinomycetes</taxon>
        <taxon>Bifidobacteriales</taxon>
        <taxon>Bifidobacteriaceae</taxon>
        <taxon>Bifidobacterium</taxon>
    </lineage>
</organism>
<dbReference type="SUPFAM" id="SSF53955">
    <property type="entry name" value="Lysozyme-like"/>
    <property type="match status" value="1"/>
</dbReference>
<accession>A0A6L9SR84</accession>
<evidence type="ECO:0000259" key="2">
    <source>
        <dbReference type="PROSITE" id="PS50911"/>
    </source>
</evidence>
<name>A0A6L9SR84_9BIFI</name>
<dbReference type="InterPro" id="IPR038765">
    <property type="entry name" value="Papain-like_cys_pep_sf"/>
</dbReference>
<feature type="transmembrane region" description="Helical" evidence="1">
    <location>
        <begin position="204"/>
        <end position="229"/>
    </location>
</feature>
<feature type="domain" description="Peptidase C51" evidence="2">
    <location>
        <begin position="266"/>
        <end position="403"/>
    </location>
</feature>
<keyword evidence="1" id="KW-1133">Transmembrane helix</keyword>
<keyword evidence="1" id="KW-0472">Membrane</keyword>
<dbReference type="Pfam" id="PF01464">
    <property type="entry name" value="SLT"/>
    <property type="match status" value="1"/>
</dbReference>
<dbReference type="PROSITE" id="PS50911">
    <property type="entry name" value="CHAP"/>
    <property type="match status" value="1"/>
</dbReference>
<dbReference type="EMBL" id="CACRSP010000014">
    <property type="protein sequence ID" value="VYT17802.1"/>
    <property type="molecule type" value="Genomic_DNA"/>
</dbReference>
<proteinExistence type="predicted"/>
<dbReference type="Gene3D" id="3.90.1720.10">
    <property type="entry name" value="endopeptidase domain like (from Nostoc punctiforme)"/>
    <property type="match status" value="1"/>
</dbReference>
<dbReference type="InterPro" id="IPR023346">
    <property type="entry name" value="Lysozyme-like_dom_sf"/>
</dbReference>
<dbReference type="Gene3D" id="1.10.530.10">
    <property type="match status" value="1"/>
</dbReference>
<keyword evidence="1" id="KW-0812">Transmembrane</keyword>
<dbReference type="InterPro" id="IPR008258">
    <property type="entry name" value="Transglycosylase_SLT_dom_1"/>
</dbReference>
<protein>
    <submittedName>
        <fullName evidence="3">N-acetylmuramoyl-L-alanine amidase domain-containing protein</fullName>
    </submittedName>
</protein>
<dbReference type="InterPro" id="IPR007921">
    <property type="entry name" value="CHAP_dom"/>
</dbReference>
<dbReference type="AlphaFoldDB" id="A0A6L9SR84"/>
<dbReference type="Pfam" id="PF05257">
    <property type="entry name" value="CHAP"/>
    <property type="match status" value="1"/>
</dbReference>
<sequence length="544" mass="57293">MPAYEPGGHQASDSLYDQATSATQVTQIGAKTSVKAVQGVAGAVGGTAAHTYQGIRTVVGRVKYGKPLGPKMTFKGRVSRRVFLLRKGLKESPRSMLKGVGTGLRRSPGAYGKGVSNTVGASMHGMESGADDELTRLSASSSRLVSQAPRAGVKTIRSGAKALRKAHGSVRRAQPAAKQLKYARSTMQTVKAVARMVASGLSGIGLALLPLAGIIVALIAAIGLLMSFFSGQSGCDAGNAVAAGGFGATSGKLEGLKTTQVRGVTAVDYQALGIKPSWFEDDTSAYQFQQCTWWVANRWKMLGLHVDHHMGNGVDWAASAKKHGYPTGDTPRLGAIVSMSGGVLGASAGPYGHVAVVEQIDSDGSIWVSESGTGFFNTYGAPVVDQYSKAALDAARGKYTYIYSTGSDPSTPAGTSDTSEVSYASMGCPVGDGSGNTGAASADAKTAQEYAKKTMKEQYGWGDDEYQALLKLWNKESGWNYKAENKSSGAYGIPQSLPGNKMASMGADWRTNPRTQINWGLKYIKDRYGTPSGAWRHSQQTNWY</sequence>